<evidence type="ECO:0000313" key="2">
    <source>
        <dbReference type="EMBL" id="QSG01676.1"/>
    </source>
</evidence>
<gene>
    <name evidence="2" type="ORF">AArcS_0447</name>
</gene>
<dbReference type="EMBL" id="CP064786">
    <property type="protein sequence ID" value="QSG01676.1"/>
    <property type="molecule type" value="Genomic_DNA"/>
</dbReference>
<dbReference type="PROSITE" id="PS51257">
    <property type="entry name" value="PROKAR_LIPOPROTEIN"/>
    <property type="match status" value="1"/>
</dbReference>
<dbReference type="Proteomes" id="UP000663586">
    <property type="component" value="Chromosome"/>
</dbReference>
<reference evidence="2" key="1">
    <citation type="submission" date="2020-11" db="EMBL/GenBank/DDBJ databases">
        <title>Carbohydrate-dependent, anaerobic sulfur respiration: A novel catabolism in halophilic archaea.</title>
        <authorList>
            <person name="Sorokin D.Y."/>
            <person name="Messina E."/>
            <person name="Smedile F."/>
            <person name="La Cono V."/>
            <person name="Hallsworth J.E."/>
            <person name="Yakimov M.M."/>
        </authorList>
    </citation>
    <scope>NUCLEOTIDE SEQUENCE</scope>
    <source>
        <strain evidence="2">AArc-S</strain>
    </source>
</reference>
<keyword evidence="1" id="KW-0472">Membrane</keyword>
<accession>A0A897MU06</accession>
<dbReference type="GeneID" id="70683831"/>
<feature type="transmembrane region" description="Helical" evidence="1">
    <location>
        <begin position="116"/>
        <end position="138"/>
    </location>
</feature>
<feature type="transmembrane region" description="Helical" evidence="1">
    <location>
        <begin position="77"/>
        <end position="95"/>
    </location>
</feature>
<proteinExistence type="predicted"/>
<evidence type="ECO:0000256" key="1">
    <source>
        <dbReference type="SAM" id="Phobius"/>
    </source>
</evidence>
<dbReference type="InterPro" id="IPR055941">
    <property type="entry name" value="DUF7519"/>
</dbReference>
<feature type="transmembrane region" description="Helical" evidence="1">
    <location>
        <begin position="20"/>
        <end position="46"/>
    </location>
</feature>
<keyword evidence="1" id="KW-0812">Transmembrane</keyword>
<keyword evidence="1" id="KW-1133">Transmembrane helix</keyword>
<sequence length="164" mass="16600">MNPIDRDPVQLSSLGAGCAAVVAFGLSAFYSWPALAIGAVGLVLVFVGLIRGLYTAVTVGAFGLFVGAILAGVQTTAVGPILGSVTAAVLAWDIGTNAISIGNQLGREADTRRLEAAHIAASTGVGVITVSIAYGLYMTGTSDQPITALFLLLLAAVLLLESLR</sequence>
<evidence type="ECO:0000313" key="3">
    <source>
        <dbReference type="Proteomes" id="UP000663586"/>
    </source>
</evidence>
<dbReference type="KEGG" id="hara:AArcS_0447"/>
<protein>
    <submittedName>
        <fullName evidence="2">Putative membrane protein</fullName>
    </submittedName>
</protein>
<dbReference type="RefSeq" id="WP_238478791.1">
    <property type="nucleotide sequence ID" value="NZ_CP064786.1"/>
</dbReference>
<dbReference type="Pfam" id="PF24363">
    <property type="entry name" value="DUF7519"/>
    <property type="match status" value="1"/>
</dbReference>
<keyword evidence="3" id="KW-1185">Reference proteome</keyword>
<name>A0A897MU06_9EURY</name>
<dbReference type="AlphaFoldDB" id="A0A897MU06"/>
<feature type="transmembrane region" description="Helical" evidence="1">
    <location>
        <begin position="144"/>
        <end position="163"/>
    </location>
</feature>
<organism evidence="2 3">
    <name type="scientific">Natranaeroarchaeum sulfidigenes</name>
    <dbReference type="NCBI Taxonomy" id="2784880"/>
    <lineage>
        <taxon>Archaea</taxon>
        <taxon>Methanobacteriati</taxon>
        <taxon>Methanobacteriota</taxon>
        <taxon>Stenosarchaea group</taxon>
        <taxon>Halobacteria</taxon>
        <taxon>Halobacteriales</taxon>
        <taxon>Natronoarchaeaceae</taxon>
        <taxon>Natranaeroarchaeum</taxon>
    </lineage>
</organism>
<feature type="transmembrane region" description="Helical" evidence="1">
    <location>
        <begin position="53"/>
        <end position="71"/>
    </location>
</feature>